<dbReference type="EC" id="3.6.4.13" evidence="1"/>
<accession>A0A4S2JV81</accession>
<keyword evidence="9" id="KW-1185">Reference proteome</keyword>
<dbReference type="PANTHER" id="PTHR22655:SF2">
    <property type="entry name" value="ATP-DEPENDENT RNA HELICASE TDRD12-RELATED"/>
    <property type="match status" value="1"/>
</dbReference>
<evidence type="ECO:0000256" key="7">
    <source>
        <dbReference type="ARBA" id="ARBA00047984"/>
    </source>
</evidence>
<evidence type="ECO:0000313" key="8">
    <source>
        <dbReference type="EMBL" id="TGZ38128.1"/>
    </source>
</evidence>
<dbReference type="SUPFAM" id="SSF52540">
    <property type="entry name" value="P-loop containing nucleoside triphosphate hydrolases"/>
    <property type="match status" value="2"/>
</dbReference>
<name>A0A4S2JV81_9HYME</name>
<dbReference type="PANTHER" id="PTHR22655">
    <property type="entry name" value="ATP-DEPENDENT RNA HELICASE TDRD12-RELATED"/>
    <property type="match status" value="1"/>
</dbReference>
<keyword evidence="4" id="KW-0378">Hydrolase</keyword>
<dbReference type="Proteomes" id="UP000310200">
    <property type="component" value="Unassembled WGS sequence"/>
</dbReference>
<sequence>MPVLEKSASAYFNHKGNNSQNMNKFRKHQDTAIPPTAKAIRVRNVQNPYIMRACEVEKHKETLYTIQSKLISFMKTDTYLKKKRDEENAKIGDTVFIQLNHQDGINLPSFICRGLITCIKKDGTYCILLVDHGTSIELTRDKLHIFPQDVVSDAYLTKTVGVFGVLPICMKKNGVVSNDSNATAVVVEKWTEEAIQFTKHLLSTSEIVHFDHLVTDESNGREYGEFYCTIDKTVILLSEALFINYHALYIEGDLLKLVETSTQLKEKWYILHVKFSRDRERRNNATCINGLNKSHTKFFLSEKILVQSSIDCDALSDITDLRYPNGIHEGWFESINSTRPRKLQSYIWPAINNGLNVVAIGSSQCGKTSGCVMAVCGQIAIRKKETRSATRPLALILCASSFEVISVQSLCQSFLRSFNNIRSVAAFNGKSDKSVAVGELFKKHKIIENREPRGDDRPILQIIISATNWTVQIKKFVHLAMYNPYICIASFIEAVVFKSICPKLYILKSTYKNEKILDLLKDDYTTLRTAIVCVNAKEAEELNNFLTFTKKTLLIHEKMKAFDIQALRESWISCVCGYYPVLICTDPVLSGLSFTNIQWLIHYSVLLKLRNEFNYRFSLLLDNMTQDATNCKISIIIDENNDVQFRSIIRILQRMKTVISPEMLDYVQRIAITLEKDKKDYALCDNVKSFGFCQDQNTCVFRHCILPEIDAPITNIQINDKVKLMVLYVHDTTHFSARIIEHIPHSDESKKITYSNVEYMQTTAKIQNYYGNIENRYDRNYSDEKFVDVRCIDSGIIHEYIDVRKLMHIPEELLNLPTHVVEIFLADVVPWDEEYMWNQYTNEQVHKWFAENFDGRSYIIGKICLHLGNTIWLDDLKIGTKLIGHPDLIGSSLKKELLLGNFAVWNNNHLSSLLKLCRNCGLTEINGHDISAAHK</sequence>
<dbReference type="Gene3D" id="3.40.50.300">
    <property type="entry name" value="P-loop containing nucleotide triphosphate hydrolases"/>
    <property type="match status" value="2"/>
</dbReference>
<dbReference type="AlphaFoldDB" id="A0A4S2JV81"/>
<evidence type="ECO:0000256" key="4">
    <source>
        <dbReference type="ARBA" id="ARBA00022801"/>
    </source>
</evidence>
<reference evidence="8 9" key="1">
    <citation type="journal article" date="2019" name="Philos. Trans. R. Soc. Lond., B, Biol. Sci.">
        <title>Ant behaviour and brain gene expression of defending hosts depend on the ecological success of the intruding social parasite.</title>
        <authorList>
            <person name="Kaur R."/>
            <person name="Stoldt M."/>
            <person name="Jongepier E."/>
            <person name="Feldmeyer B."/>
            <person name="Menzel F."/>
            <person name="Bornberg-Bauer E."/>
            <person name="Foitzik S."/>
        </authorList>
    </citation>
    <scope>NUCLEOTIDE SEQUENCE [LARGE SCALE GENOMIC DNA]</scope>
    <source>
        <tissue evidence="8">Whole body</tissue>
    </source>
</reference>
<dbReference type="InterPro" id="IPR027417">
    <property type="entry name" value="P-loop_NTPase"/>
</dbReference>
<protein>
    <recommendedName>
        <fullName evidence="1">RNA helicase</fullName>
        <ecNumber evidence="1">3.6.4.13</ecNumber>
    </recommendedName>
</protein>
<dbReference type="GO" id="GO:0042078">
    <property type="term" value="P:germ-line stem cell division"/>
    <property type="evidence" value="ECO:0007669"/>
    <property type="project" value="TreeGrafter"/>
</dbReference>
<dbReference type="GO" id="GO:0003724">
    <property type="term" value="F:RNA helicase activity"/>
    <property type="evidence" value="ECO:0007669"/>
    <property type="project" value="UniProtKB-EC"/>
</dbReference>
<evidence type="ECO:0000256" key="2">
    <source>
        <dbReference type="ARBA" id="ARBA00022737"/>
    </source>
</evidence>
<evidence type="ECO:0000256" key="3">
    <source>
        <dbReference type="ARBA" id="ARBA00022741"/>
    </source>
</evidence>
<evidence type="ECO:0000313" key="9">
    <source>
        <dbReference type="Proteomes" id="UP000310200"/>
    </source>
</evidence>
<dbReference type="GO" id="GO:0016787">
    <property type="term" value="F:hydrolase activity"/>
    <property type="evidence" value="ECO:0007669"/>
    <property type="project" value="UniProtKB-KW"/>
</dbReference>
<dbReference type="STRING" id="300112.A0A4S2JV81"/>
<organism evidence="8 9">
    <name type="scientific">Temnothorax longispinosus</name>
    <dbReference type="NCBI Taxonomy" id="300112"/>
    <lineage>
        <taxon>Eukaryota</taxon>
        <taxon>Metazoa</taxon>
        <taxon>Ecdysozoa</taxon>
        <taxon>Arthropoda</taxon>
        <taxon>Hexapoda</taxon>
        <taxon>Insecta</taxon>
        <taxon>Pterygota</taxon>
        <taxon>Neoptera</taxon>
        <taxon>Endopterygota</taxon>
        <taxon>Hymenoptera</taxon>
        <taxon>Apocrita</taxon>
        <taxon>Aculeata</taxon>
        <taxon>Formicoidea</taxon>
        <taxon>Formicidae</taxon>
        <taxon>Myrmicinae</taxon>
        <taxon>Temnothorax</taxon>
    </lineage>
</organism>
<dbReference type="GO" id="GO:0005524">
    <property type="term" value="F:ATP binding"/>
    <property type="evidence" value="ECO:0007669"/>
    <property type="project" value="UniProtKB-KW"/>
</dbReference>
<comment type="catalytic activity">
    <reaction evidence="7">
        <text>ATP + H2O = ADP + phosphate + H(+)</text>
        <dbReference type="Rhea" id="RHEA:13065"/>
        <dbReference type="ChEBI" id="CHEBI:15377"/>
        <dbReference type="ChEBI" id="CHEBI:15378"/>
        <dbReference type="ChEBI" id="CHEBI:30616"/>
        <dbReference type="ChEBI" id="CHEBI:43474"/>
        <dbReference type="ChEBI" id="CHEBI:456216"/>
        <dbReference type="EC" id="3.6.4.13"/>
    </reaction>
</comment>
<keyword evidence="3" id="KW-0547">Nucleotide-binding</keyword>
<gene>
    <name evidence="8" type="ORF">DBV15_09995</name>
</gene>
<keyword evidence="6" id="KW-0067">ATP-binding</keyword>
<keyword evidence="2" id="KW-0677">Repeat</keyword>
<proteinExistence type="predicted"/>
<keyword evidence="5" id="KW-0347">Helicase</keyword>
<evidence type="ECO:0000256" key="1">
    <source>
        <dbReference type="ARBA" id="ARBA00012552"/>
    </source>
</evidence>
<evidence type="ECO:0000256" key="5">
    <source>
        <dbReference type="ARBA" id="ARBA00022806"/>
    </source>
</evidence>
<dbReference type="EMBL" id="QBLH01003465">
    <property type="protein sequence ID" value="TGZ38128.1"/>
    <property type="molecule type" value="Genomic_DNA"/>
</dbReference>
<evidence type="ECO:0000256" key="6">
    <source>
        <dbReference type="ARBA" id="ARBA00022840"/>
    </source>
</evidence>
<comment type="caution">
    <text evidence="8">The sequence shown here is derived from an EMBL/GenBank/DDBJ whole genome shotgun (WGS) entry which is preliminary data.</text>
</comment>